<sequence length="111" mass="12938">MTIMIHMMLQSPKLWAYLICEYPMPTTGFLSWWHLQLIQSICMCFEKDTPESDCFDQRLNSFNFTSMHSSGQLTQLSNSIISTTTIEVDVSITIDTIYYNTSRIKRHTISQ</sequence>
<dbReference type="EMBL" id="GIKN01002478">
    <property type="protein sequence ID" value="NIE44751.1"/>
    <property type="molecule type" value="Transcribed_RNA"/>
</dbReference>
<dbReference type="AlphaFoldDB" id="A0A6G5A164"/>
<proteinExistence type="predicted"/>
<reference evidence="1" key="1">
    <citation type="submission" date="2020-03" db="EMBL/GenBank/DDBJ databases">
        <title>A transcriptome and proteome of the tick Rhipicephalus microplus shaped by the genetic composition of its hosts and developmental stage.</title>
        <authorList>
            <person name="Garcia G.R."/>
            <person name="Ribeiro J.M.C."/>
            <person name="Maruyama S.R."/>
            <person name="Gardinasse L.G."/>
            <person name="Nelson K."/>
            <person name="Ferreira B.R."/>
            <person name="Andrade T.G."/>
            <person name="Santos I.K.F.M."/>
        </authorList>
    </citation>
    <scope>NUCLEOTIDE SEQUENCE</scope>
    <source>
        <strain evidence="1">NSGR</strain>
        <tissue evidence="1">Salivary glands</tissue>
    </source>
</reference>
<organism evidence="1">
    <name type="scientific">Rhipicephalus microplus</name>
    <name type="common">Cattle tick</name>
    <name type="synonym">Boophilus microplus</name>
    <dbReference type="NCBI Taxonomy" id="6941"/>
    <lineage>
        <taxon>Eukaryota</taxon>
        <taxon>Metazoa</taxon>
        <taxon>Ecdysozoa</taxon>
        <taxon>Arthropoda</taxon>
        <taxon>Chelicerata</taxon>
        <taxon>Arachnida</taxon>
        <taxon>Acari</taxon>
        <taxon>Parasitiformes</taxon>
        <taxon>Ixodida</taxon>
        <taxon>Ixodoidea</taxon>
        <taxon>Ixodidae</taxon>
        <taxon>Rhipicephalinae</taxon>
        <taxon>Rhipicephalus</taxon>
        <taxon>Boophilus</taxon>
    </lineage>
</organism>
<protein>
    <submittedName>
        <fullName evidence="1">Putative secreted protein</fullName>
    </submittedName>
</protein>
<evidence type="ECO:0000313" key="1">
    <source>
        <dbReference type="EMBL" id="NIE44751.1"/>
    </source>
</evidence>
<accession>A0A6G5A164</accession>
<name>A0A6G5A164_RHIMP</name>